<dbReference type="Gene3D" id="1.10.10.160">
    <property type="match status" value="1"/>
</dbReference>
<evidence type="ECO:0000256" key="2">
    <source>
        <dbReference type="ARBA" id="ARBA00022741"/>
    </source>
</evidence>
<dbReference type="Gene3D" id="1.10.486.10">
    <property type="entry name" value="PCRA, domain 4"/>
    <property type="match status" value="1"/>
</dbReference>
<name>A0ABT0C7Q2_THEVL</name>
<dbReference type="EC" id="5.6.2.4" evidence="9"/>
<dbReference type="Pfam" id="PF00580">
    <property type="entry name" value="UvrD-helicase"/>
    <property type="match status" value="1"/>
</dbReference>
<evidence type="ECO:0000256" key="11">
    <source>
        <dbReference type="PROSITE-ProRule" id="PRU00560"/>
    </source>
</evidence>
<proteinExistence type="inferred from homology"/>
<evidence type="ECO:0000313" key="13">
    <source>
        <dbReference type="EMBL" id="MCJ2541818.1"/>
    </source>
</evidence>
<evidence type="ECO:0000256" key="7">
    <source>
        <dbReference type="ARBA" id="ARBA00023235"/>
    </source>
</evidence>
<feature type="domain" description="UvrD-like helicase ATP-binding" evidence="12">
    <location>
        <begin position="12"/>
        <end position="312"/>
    </location>
</feature>
<keyword evidence="7" id="KW-0413">Isomerase</keyword>
<evidence type="ECO:0000256" key="5">
    <source>
        <dbReference type="ARBA" id="ARBA00022840"/>
    </source>
</evidence>
<comment type="caution">
    <text evidence="13">The sequence shown here is derived from an EMBL/GenBank/DDBJ whole genome shotgun (WGS) entry which is preliminary data.</text>
</comment>
<evidence type="ECO:0000256" key="1">
    <source>
        <dbReference type="ARBA" id="ARBA00009922"/>
    </source>
</evidence>
<comment type="catalytic activity">
    <reaction evidence="10">
        <text>ATP + H2O = ADP + phosphate + H(+)</text>
        <dbReference type="Rhea" id="RHEA:13065"/>
        <dbReference type="ChEBI" id="CHEBI:15377"/>
        <dbReference type="ChEBI" id="CHEBI:15378"/>
        <dbReference type="ChEBI" id="CHEBI:30616"/>
        <dbReference type="ChEBI" id="CHEBI:43474"/>
        <dbReference type="ChEBI" id="CHEBI:456216"/>
        <dbReference type="EC" id="5.6.2.4"/>
    </reaction>
</comment>
<dbReference type="InterPro" id="IPR014017">
    <property type="entry name" value="DNA_helicase_UvrD-like_C"/>
</dbReference>
<dbReference type="InterPro" id="IPR000212">
    <property type="entry name" value="DNA_helicase_UvrD/REP"/>
</dbReference>
<evidence type="ECO:0000256" key="3">
    <source>
        <dbReference type="ARBA" id="ARBA00022801"/>
    </source>
</evidence>
<evidence type="ECO:0000256" key="6">
    <source>
        <dbReference type="ARBA" id="ARBA00023125"/>
    </source>
</evidence>
<dbReference type="PROSITE" id="PS51198">
    <property type="entry name" value="UVRD_HELICASE_ATP_BIND"/>
    <property type="match status" value="1"/>
</dbReference>
<evidence type="ECO:0000259" key="12">
    <source>
        <dbReference type="PROSITE" id="PS51198"/>
    </source>
</evidence>
<gene>
    <name evidence="13" type="ORF">JX360_02680</name>
</gene>
<sequence length="720" mass="80611">MVGLASPPFPQPILRPAQQQALAYQSGALGIAAVPGSGKTFILELLISDLILNRGVAPERIGVFTYMRSARGNLISRINQRLQQAGYLNRFTQAFTLHSLSLRVLREAPALQEELSILEQYERDRLLSRLCRAWLTHHTQLWDPLIPSDDNPRKVADNRARFRKSFQQMVQAVISTAKNLRLAPEKIPADIGGYLGWAAPIYASYQAELRRLGKLDYDDLGWQAVEWMERSPELRAQVQNWYDYLFEDEAQDSSPLQEDLLRLLSQRTGNLVRVGDPNQSIMGTFTTAEPRLFRAFCRASPQVTLQESSRSAPPILALANRLVDWVNQSHPLEALRSALAPQHIQLASSGGQNPDASEGQVVFQVVRGSPEEELQQVALQAIQAMQAFPEQTVAILVITNDMGGKALSYLQEMGASRVIDLLRNNPSQRRVLLQLKGVIDLFAVPTAPTRLAAAVESLADWAGIPRTELEPMLNRIRASLPERLLFPSFGEAPALPDGPHWQKLATLLRTLSGWLRAGRSPWAEVLNLVIQSLYRKPEELFVGRYVIDQLEQVLGSLPETDWQEIAQEFQVILDHRLNNLPSEILAFDPEPGSITVTTLHRSKGLEWDQVFIPQLSAYEFPTQYGERRLGLAFLEDVDLQAEALAQLRRLSPKGSWDPQADSATEQAFLDLAAERLRLLYVGITRSKRRLTLSVSSQSRFGKEQSASQLFRVLNPNSAAG</sequence>
<dbReference type="CDD" id="cd17932">
    <property type="entry name" value="DEXQc_UvrD"/>
    <property type="match status" value="1"/>
</dbReference>
<accession>A0ABT0C7Q2</accession>
<dbReference type="InterPro" id="IPR027417">
    <property type="entry name" value="P-loop_NTPase"/>
</dbReference>
<keyword evidence="4 11" id="KW-0347">Helicase</keyword>
<protein>
    <recommendedName>
        <fullName evidence="9">DNA 3'-5' helicase</fullName>
        <ecNumber evidence="9">5.6.2.4</ecNumber>
    </recommendedName>
</protein>
<organism evidence="13 14">
    <name type="scientific">Thermostichus vulcanus str. 'Rupite'</name>
    <dbReference type="NCBI Taxonomy" id="2813851"/>
    <lineage>
        <taxon>Bacteria</taxon>
        <taxon>Bacillati</taxon>
        <taxon>Cyanobacteriota</taxon>
        <taxon>Cyanophyceae</taxon>
        <taxon>Thermostichales</taxon>
        <taxon>Thermostichaceae</taxon>
        <taxon>Thermostichus</taxon>
    </lineage>
</organism>
<dbReference type="InterPro" id="IPR014016">
    <property type="entry name" value="UvrD-like_ATP-bd"/>
</dbReference>
<dbReference type="PANTHER" id="PTHR11070">
    <property type="entry name" value="UVRD / RECB / PCRA DNA HELICASE FAMILY MEMBER"/>
    <property type="match status" value="1"/>
</dbReference>
<dbReference type="SUPFAM" id="SSF52540">
    <property type="entry name" value="P-loop containing nucleoside triphosphate hydrolases"/>
    <property type="match status" value="1"/>
</dbReference>
<evidence type="ECO:0000256" key="8">
    <source>
        <dbReference type="ARBA" id="ARBA00034617"/>
    </source>
</evidence>
<evidence type="ECO:0000256" key="10">
    <source>
        <dbReference type="ARBA" id="ARBA00048988"/>
    </source>
</evidence>
<reference evidence="13" key="1">
    <citation type="submission" date="2021-02" db="EMBL/GenBank/DDBJ databases">
        <title>The CRISPR/cas machinery reduction and long-range gene transfer in the hot spring cyanobacterium Synechococcus.</title>
        <authorList>
            <person name="Dvorak P."/>
            <person name="Jahodarova E."/>
            <person name="Hasler P."/>
            <person name="Poulickova A."/>
        </authorList>
    </citation>
    <scope>NUCLEOTIDE SEQUENCE</scope>
    <source>
        <strain evidence="13">Rupite</strain>
    </source>
</reference>
<dbReference type="Gene3D" id="3.40.50.300">
    <property type="entry name" value="P-loop containing nucleotide triphosphate hydrolases"/>
    <property type="match status" value="2"/>
</dbReference>
<comment type="catalytic activity">
    <reaction evidence="8">
        <text>Couples ATP hydrolysis with the unwinding of duplex DNA by translocating in the 3'-5' direction.</text>
        <dbReference type="EC" id="5.6.2.4"/>
    </reaction>
</comment>
<keyword evidence="2 11" id="KW-0547">Nucleotide-binding</keyword>
<dbReference type="GO" id="GO:0004386">
    <property type="term" value="F:helicase activity"/>
    <property type="evidence" value="ECO:0007669"/>
    <property type="project" value="UniProtKB-KW"/>
</dbReference>
<evidence type="ECO:0000256" key="4">
    <source>
        <dbReference type="ARBA" id="ARBA00022806"/>
    </source>
</evidence>
<dbReference type="EMBL" id="JAFIRA010000004">
    <property type="protein sequence ID" value="MCJ2541818.1"/>
    <property type="molecule type" value="Genomic_DNA"/>
</dbReference>
<dbReference type="Proteomes" id="UP000830835">
    <property type="component" value="Unassembled WGS sequence"/>
</dbReference>
<feature type="binding site" evidence="11">
    <location>
        <begin position="33"/>
        <end position="40"/>
    </location>
    <ligand>
        <name>ATP</name>
        <dbReference type="ChEBI" id="CHEBI:30616"/>
    </ligand>
</feature>
<evidence type="ECO:0000256" key="9">
    <source>
        <dbReference type="ARBA" id="ARBA00034808"/>
    </source>
</evidence>
<keyword evidence="3 11" id="KW-0378">Hydrolase</keyword>
<keyword evidence="6" id="KW-0238">DNA-binding</keyword>
<dbReference type="PANTHER" id="PTHR11070:SF2">
    <property type="entry name" value="ATP-DEPENDENT DNA HELICASE SRS2"/>
    <property type="match status" value="1"/>
</dbReference>
<dbReference type="RefSeq" id="WP_244349034.1">
    <property type="nucleotide sequence ID" value="NZ_JAFIRA010000004.1"/>
</dbReference>
<comment type="similarity">
    <text evidence="1">Belongs to the helicase family. UvrD subfamily.</text>
</comment>
<evidence type="ECO:0000313" key="14">
    <source>
        <dbReference type="Proteomes" id="UP000830835"/>
    </source>
</evidence>
<keyword evidence="14" id="KW-1185">Reference proteome</keyword>
<dbReference type="Pfam" id="PF13361">
    <property type="entry name" value="UvrD_C"/>
    <property type="match status" value="1"/>
</dbReference>
<keyword evidence="5 11" id="KW-0067">ATP-binding</keyword>
<dbReference type="InterPro" id="IPR013986">
    <property type="entry name" value="DExx_box_DNA_helicase_dom_sf"/>
</dbReference>